<dbReference type="GO" id="GO:0006168">
    <property type="term" value="P:adenine salvage"/>
    <property type="evidence" value="ECO:0007669"/>
    <property type="project" value="InterPro"/>
</dbReference>
<dbReference type="GO" id="GO:0002055">
    <property type="term" value="F:adenine binding"/>
    <property type="evidence" value="ECO:0007669"/>
    <property type="project" value="TreeGrafter"/>
</dbReference>
<dbReference type="NCBIfam" id="NF002634">
    <property type="entry name" value="PRK02304.1-3"/>
    <property type="match status" value="1"/>
</dbReference>
<dbReference type="InterPro" id="IPR050054">
    <property type="entry name" value="UPRTase/APRTase"/>
</dbReference>
<evidence type="ECO:0000256" key="2">
    <source>
        <dbReference type="ARBA" id="ARBA00003968"/>
    </source>
</evidence>
<comment type="function">
    <text evidence="2 12">Catalyzes a salvage reaction resulting in the formation of AMP, that is energically less costly than de novo synthesis.</text>
</comment>
<comment type="catalytic activity">
    <reaction evidence="1 12">
        <text>AMP + diphosphate = 5-phospho-alpha-D-ribose 1-diphosphate + adenine</text>
        <dbReference type="Rhea" id="RHEA:16609"/>
        <dbReference type="ChEBI" id="CHEBI:16708"/>
        <dbReference type="ChEBI" id="CHEBI:33019"/>
        <dbReference type="ChEBI" id="CHEBI:58017"/>
        <dbReference type="ChEBI" id="CHEBI:456215"/>
        <dbReference type="EC" id="2.4.2.7"/>
    </reaction>
</comment>
<feature type="domain" description="Phosphoribosyltransferase" evidence="13">
    <location>
        <begin position="46"/>
        <end position="151"/>
    </location>
</feature>
<evidence type="ECO:0000313" key="15">
    <source>
        <dbReference type="Proteomes" id="UP000010420"/>
    </source>
</evidence>
<evidence type="ECO:0000256" key="6">
    <source>
        <dbReference type="ARBA" id="ARBA00011738"/>
    </source>
</evidence>
<keyword evidence="10 12" id="KW-0808">Transferase</keyword>
<comment type="subunit">
    <text evidence="6 12">Homodimer.</text>
</comment>
<evidence type="ECO:0000259" key="13">
    <source>
        <dbReference type="Pfam" id="PF00156"/>
    </source>
</evidence>
<keyword evidence="9 12" id="KW-0328">Glycosyltransferase</keyword>
<evidence type="ECO:0000256" key="8">
    <source>
        <dbReference type="ARBA" id="ARBA00022490"/>
    </source>
</evidence>
<keyword evidence="15" id="KW-1185">Reference proteome</keyword>
<comment type="similarity">
    <text evidence="5 12">Belongs to the purine/pyrimidine phosphoribosyltransferase family.</text>
</comment>
<dbReference type="Pfam" id="PF00156">
    <property type="entry name" value="Pribosyltran"/>
    <property type="match status" value="1"/>
</dbReference>
<evidence type="ECO:0000256" key="10">
    <source>
        <dbReference type="ARBA" id="ARBA00022679"/>
    </source>
</evidence>
<dbReference type="Proteomes" id="UP000010420">
    <property type="component" value="Unassembled WGS sequence"/>
</dbReference>
<name>L1QF54_9CLOT</name>
<dbReference type="FunFam" id="3.40.50.2020:FF:000004">
    <property type="entry name" value="Adenine phosphoribosyltransferase"/>
    <property type="match status" value="1"/>
</dbReference>
<keyword evidence="11 12" id="KW-0660">Purine salvage</keyword>
<evidence type="ECO:0000256" key="1">
    <source>
        <dbReference type="ARBA" id="ARBA00000868"/>
    </source>
</evidence>
<dbReference type="NCBIfam" id="NF009211">
    <property type="entry name" value="PRK12560.1"/>
    <property type="match status" value="1"/>
</dbReference>
<dbReference type="eggNOG" id="COG0503">
    <property type="taxonomic scope" value="Bacteria"/>
</dbReference>
<accession>L1QF54</accession>
<dbReference type="UniPathway" id="UPA00588">
    <property type="reaction ID" value="UER00646"/>
</dbReference>
<evidence type="ECO:0000256" key="7">
    <source>
        <dbReference type="ARBA" id="ARBA00011893"/>
    </source>
</evidence>
<dbReference type="SUPFAM" id="SSF53271">
    <property type="entry name" value="PRTase-like"/>
    <property type="match status" value="1"/>
</dbReference>
<dbReference type="GO" id="GO:0016208">
    <property type="term" value="F:AMP binding"/>
    <property type="evidence" value="ECO:0007669"/>
    <property type="project" value="TreeGrafter"/>
</dbReference>
<dbReference type="PANTHER" id="PTHR32315">
    <property type="entry name" value="ADENINE PHOSPHORIBOSYLTRANSFERASE"/>
    <property type="match status" value="1"/>
</dbReference>
<gene>
    <name evidence="12" type="primary">apt</name>
    <name evidence="14" type="ORF">HMPREF0216_02256</name>
</gene>
<organism evidence="14 15">
    <name type="scientific">Clostridium celatum DSM 1785</name>
    <dbReference type="NCBI Taxonomy" id="545697"/>
    <lineage>
        <taxon>Bacteria</taxon>
        <taxon>Bacillati</taxon>
        <taxon>Bacillota</taxon>
        <taxon>Clostridia</taxon>
        <taxon>Eubacteriales</taxon>
        <taxon>Clostridiaceae</taxon>
        <taxon>Clostridium</taxon>
    </lineage>
</organism>
<dbReference type="CDD" id="cd06223">
    <property type="entry name" value="PRTases_typeI"/>
    <property type="match status" value="1"/>
</dbReference>
<evidence type="ECO:0000256" key="11">
    <source>
        <dbReference type="ARBA" id="ARBA00022726"/>
    </source>
</evidence>
<dbReference type="AlphaFoldDB" id="L1QF54"/>
<comment type="caution">
    <text evidence="14">The sequence shown here is derived from an EMBL/GenBank/DDBJ whole genome shotgun (WGS) entry which is preliminary data.</text>
</comment>
<reference evidence="14 15" key="1">
    <citation type="submission" date="2012-05" db="EMBL/GenBank/DDBJ databases">
        <authorList>
            <person name="Weinstock G."/>
            <person name="Sodergren E."/>
            <person name="Lobos E.A."/>
            <person name="Fulton L."/>
            <person name="Fulton R."/>
            <person name="Courtney L."/>
            <person name="Fronick C."/>
            <person name="O'Laughlin M."/>
            <person name="Godfrey J."/>
            <person name="Wilson R.M."/>
            <person name="Miner T."/>
            <person name="Farmer C."/>
            <person name="Delehaunty K."/>
            <person name="Cordes M."/>
            <person name="Minx P."/>
            <person name="Tomlinson C."/>
            <person name="Chen J."/>
            <person name="Wollam A."/>
            <person name="Pepin K.H."/>
            <person name="Bhonagiri V."/>
            <person name="Zhang X."/>
            <person name="Suruliraj S."/>
            <person name="Warren W."/>
            <person name="Mitreva M."/>
            <person name="Mardis E.R."/>
            <person name="Wilson R.K."/>
        </authorList>
    </citation>
    <scope>NUCLEOTIDE SEQUENCE [LARGE SCALE GENOMIC DNA]</scope>
    <source>
        <strain evidence="14 15">DSM 1785</strain>
    </source>
</reference>
<protein>
    <recommendedName>
        <fullName evidence="7 12">Adenine phosphoribosyltransferase</fullName>
        <shortName evidence="12">APRT</shortName>
        <ecNumber evidence="7 12">2.4.2.7</ecNumber>
    </recommendedName>
</protein>
<dbReference type="HOGENOM" id="CLU_063339_3_0_9"/>
<dbReference type="Gene3D" id="3.40.50.2020">
    <property type="match status" value="1"/>
</dbReference>
<evidence type="ECO:0000256" key="12">
    <source>
        <dbReference type="HAMAP-Rule" id="MF_00004"/>
    </source>
</evidence>
<dbReference type="NCBIfam" id="NF002636">
    <property type="entry name" value="PRK02304.1-5"/>
    <property type="match status" value="1"/>
</dbReference>
<dbReference type="InterPro" id="IPR005764">
    <property type="entry name" value="Ade_phspho_trans"/>
</dbReference>
<dbReference type="GO" id="GO:0006166">
    <property type="term" value="P:purine ribonucleoside salvage"/>
    <property type="evidence" value="ECO:0007669"/>
    <property type="project" value="UniProtKB-UniRule"/>
</dbReference>
<evidence type="ECO:0000256" key="4">
    <source>
        <dbReference type="ARBA" id="ARBA00004659"/>
    </source>
</evidence>
<evidence type="ECO:0000256" key="3">
    <source>
        <dbReference type="ARBA" id="ARBA00004496"/>
    </source>
</evidence>
<dbReference type="GO" id="GO:0005737">
    <property type="term" value="C:cytoplasm"/>
    <property type="evidence" value="ECO:0007669"/>
    <property type="project" value="UniProtKB-SubCell"/>
</dbReference>
<dbReference type="PANTHER" id="PTHR32315:SF3">
    <property type="entry name" value="ADENINE PHOSPHORIBOSYLTRANSFERASE"/>
    <property type="match status" value="1"/>
</dbReference>
<dbReference type="InterPro" id="IPR029057">
    <property type="entry name" value="PRTase-like"/>
</dbReference>
<dbReference type="NCBIfam" id="NF002633">
    <property type="entry name" value="PRK02304.1-2"/>
    <property type="match status" value="1"/>
</dbReference>
<dbReference type="PATRIC" id="fig|545697.3.peg.2218"/>
<evidence type="ECO:0000256" key="9">
    <source>
        <dbReference type="ARBA" id="ARBA00022676"/>
    </source>
</evidence>
<evidence type="ECO:0000256" key="5">
    <source>
        <dbReference type="ARBA" id="ARBA00008391"/>
    </source>
</evidence>
<dbReference type="GO" id="GO:0003999">
    <property type="term" value="F:adenine phosphoribosyltransferase activity"/>
    <property type="evidence" value="ECO:0007669"/>
    <property type="project" value="UniProtKB-UniRule"/>
</dbReference>
<dbReference type="GO" id="GO:0044209">
    <property type="term" value="P:AMP salvage"/>
    <property type="evidence" value="ECO:0007669"/>
    <property type="project" value="UniProtKB-UniRule"/>
</dbReference>
<dbReference type="STRING" id="545697.HMPREF0216_02256"/>
<proteinExistence type="inferred from homology"/>
<dbReference type="EC" id="2.4.2.7" evidence="7 12"/>
<dbReference type="HAMAP" id="MF_00004">
    <property type="entry name" value="Aden_phosphoribosyltr"/>
    <property type="match status" value="1"/>
</dbReference>
<dbReference type="InterPro" id="IPR000836">
    <property type="entry name" value="PRTase_dom"/>
</dbReference>
<keyword evidence="8 12" id="KW-0963">Cytoplasm</keyword>
<comment type="subcellular location">
    <subcellularLocation>
        <location evidence="3 12">Cytoplasm</location>
    </subcellularLocation>
</comment>
<sequence length="179" mass="19844">MVNGGLYMDLKEKIRIIENFPKEGISFKDITTLIADGEAFRYSIDKIVEHLKDKNVDLILGPEARGFIFGVPVAYAMGIGFVPVRKKGKLPYETVSVSYDLEYGTDVLEIHKDSIKKGQRVAIVDDLLATGGTIEAVTRLVEEAGGEVVALDFAIELTELKGREKLKGYEVMSLVKYDI</sequence>
<dbReference type="NCBIfam" id="TIGR01090">
    <property type="entry name" value="apt"/>
    <property type="match status" value="1"/>
</dbReference>
<comment type="pathway">
    <text evidence="4 12">Purine metabolism; AMP biosynthesis via salvage pathway; AMP from adenine: step 1/1.</text>
</comment>
<dbReference type="EMBL" id="AMEZ01000059">
    <property type="protein sequence ID" value="EKY26217.1"/>
    <property type="molecule type" value="Genomic_DNA"/>
</dbReference>
<evidence type="ECO:0000313" key="14">
    <source>
        <dbReference type="EMBL" id="EKY26217.1"/>
    </source>
</evidence>